<dbReference type="Gene3D" id="3.30.565.10">
    <property type="entry name" value="Histidine kinase-like ATPase, C-terminal domain"/>
    <property type="match status" value="1"/>
</dbReference>
<sequence length="655" mass="73376">MQFIDRLRCYRSSIVVKLILLNLLILLSIGGVVVVNLMFSHQIGDTLKTIIDNEVSRAIQSAELSRNLNTMFAEMHLLLNTFTEREDLLDPLGDRLIATLRASIVHREPDAISDALVRFKQTLETLLVECALIFRMSEQIRNIEQELDTQIAALDELVTALIIDRKIAGKDYELFALEQVSASIPDYRSLLLQIAMQLANLRRDYLGAALLDNAYGLQIQSKLEDISASLLVSTTAGDELVPSGKQIIATVERYKAAIIVFQQAMRVFQTRFSAMSRAQAQVSSLMQTLENEIAQTAGHIREDVDSKIQASRQVTLIFSVIILTLLVGIGISAIKIIRPILHLTASASSIAEGNLDTPIDSSGVDEIGRLARSFVHMRDVIRAEMDALAEKNTTLLVETAERKRVEESLRLLNDELEQRVHQRTLDLETANKELKEFAYVVSHDLKAPLRGISRLAQWLEKDYADKLGEEGQEQLNLLAAQVRHMSALIDGVLRYSRAIHGSECEESIDLNVLVPQVIAMLMPPARITIRLIEELPVIYGDPIRIMQVFQNLLNNAVKFMDKPDGQITVHCEDTGALWTFHVEDNGPGIDPRHHERIFQIFQTNTSPDQSESTGIGLTVVKKIVELYGGRVWVESTVGQGSRFSFTWPKQSGDRQ</sequence>
<evidence type="ECO:0000259" key="9">
    <source>
        <dbReference type="PROSITE" id="PS50885"/>
    </source>
</evidence>
<evidence type="ECO:0000256" key="6">
    <source>
        <dbReference type="ARBA" id="ARBA00022777"/>
    </source>
</evidence>
<keyword evidence="7" id="KW-1133">Transmembrane helix</keyword>
<dbReference type="GO" id="GO:0000156">
    <property type="term" value="F:phosphorelay response regulator activity"/>
    <property type="evidence" value="ECO:0007669"/>
    <property type="project" value="TreeGrafter"/>
</dbReference>
<evidence type="ECO:0000313" key="11">
    <source>
        <dbReference type="Proteomes" id="UP000030661"/>
    </source>
</evidence>
<keyword evidence="7" id="KW-0812">Transmembrane</keyword>
<keyword evidence="7" id="KW-0472">Membrane</keyword>
<dbReference type="SUPFAM" id="SSF158472">
    <property type="entry name" value="HAMP domain-like"/>
    <property type="match status" value="1"/>
</dbReference>
<evidence type="ECO:0000256" key="7">
    <source>
        <dbReference type="SAM" id="Phobius"/>
    </source>
</evidence>
<dbReference type="EC" id="2.7.13.3" evidence="3"/>
<dbReference type="Gene3D" id="1.10.287.130">
    <property type="match status" value="1"/>
</dbReference>
<dbReference type="InterPro" id="IPR036097">
    <property type="entry name" value="HisK_dim/P_sf"/>
</dbReference>
<gene>
    <name evidence="10" type="ORF">U27_02449</name>
</gene>
<name>A0A0S6WAN0_VECG1</name>
<dbReference type="Proteomes" id="UP000030661">
    <property type="component" value="Unassembled WGS sequence"/>
</dbReference>
<keyword evidence="6 10" id="KW-0418">Kinase</keyword>
<dbReference type="InterPro" id="IPR003661">
    <property type="entry name" value="HisK_dim/P_dom"/>
</dbReference>
<feature type="transmembrane region" description="Helical" evidence="7">
    <location>
        <begin position="20"/>
        <end position="39"/>
    </location>
</feature>
<dbReference type="GO" id="GO:0000155">
    <property type="term" value="F:phosphorelay sensor kinase activity"/>
    <property type="evidence" value="ECO:0007669"/>
    <property type="project" value="InterPro"/>
</dbReference>
<dbReference type="EMBL" id="DF820463">
    <property type="protein sequence ID" value="GAK55615.1"/>
    <property type="molecule type" value="Genomic_DNA"/>
</dbReference>
<dbReference type="HOGENOM" id="CLU_423286_0_0_0"/>
<dbReference type="PROSITE" id="PS50109">
    <property type="entry name" value="HIS_KIN"/>
    <property type="match status" value="1"/>
</dbReference>
<dbReference type="GO" id="GO:0030295">
    <property type="term" value="F:protein kinase activator activity"/>
    <property type="evidence" value="ECO:0007669"/>
    <property type="project" value="TreeGrafter"/>
</dbReference>
<dbReference type="eggNOG" id="COG4251">
    <property type="taxonomic scope" value="Bacteria"/>
</dbReference>
<keyword evidence="4" id="KW-0597">Phosphoprotein</keyword>
<dbReference type="SMART" id="SM00304">
    <property type="entry name" value="HAMP"/>
    <property type="match status" value="1"/>
</dbReference>
<comment type="subcellular location">
    <subcellularLocation>
        <location evidence="2">Membrane</location>
    </subcellularLocation>
</comment>
<evidence type="ECO:0000313" key="10">
    <source>
        <dbReference type="EMBL" id="GAK55615.1"/>
    </source>
</evidence>
<dbReference type="Pfam" id="PF00672">
    <property type="entry name" value="HAMP"/>
    <property type="match status" value="1"/>
</dbReference>
<dbReference type="SUPFAM" id="SSF47384">
    <property type="entry name" value="Homodimeric domain of signal transducing histidine kinase"/>
    <property type="match status" value="1"/>
</dbReference>
<dbReference type="Pfam" id="PF02518">
    <property type="entry name" value="HATPase_c"/>
    <property type="match status" value="1"/>
</dbReference>
<dbReference type="PANTHER" id="PTHR42878:SF15">
    <property type="entry name" value="BACTERIOPHYTOCHROME"/>
    <property type="match status" value="1"/>
</dbReference>
<dbReference type="STRING" id="1499967.U27_02449"/>
<dbReference type="CDD" id="cd00082">
    <property type="entry name" value="HisKA"/>
    <property type="match status" value="1"/>
</dbReference>
<dbReference type="PROSITE" id="PS50885">
    <property type="entry name" value="HAMP"/>
    <property type="match status" value="1"/>
</dbReference>
<evidence type="ECO:0000256" key="5">
    <source>
        <dbReference type="ARBA" id="ARBA00022679"/>
    </source>
</evidence>
<keyword evidence="5" id="KW-0808">Transferase</keyword>
<evidence type="ECO:0000256" key="3">
    <source>
        <dbReference type="ARBA" id="ARBA00012438"/>
    </source>
</evidence>
<dbReference type="AlphaFoldDB" id="A0A0S6WAN0"/>
<dbReference type="InterPro" id="IPR050351">
    <property type="entry name" value="BphY/WalK/GraS-like"/>
</dbReference>
<dbReference type="GO" id="GO:0007234">
    <property type="term" value="P:osmosensory signaling via phosphorelay pathway"/>
    <property type="evidence" value="ECO:0007669"/>
    <property type="project" value="TreeGrafter"/>
</dbReference>
<dbReference type="InterPro" id="IPR004358">
    <property type="entry name" value="Sig_transdc_His_kin-like_C"/>
</dbReference>
<dbReference type="InterPro" id="IPR036890">
    <property type="entry name" value="HATPase_C_sf"/>
</dbReference>
<feature type="domain" description="Histidine kinase" evidence="8">
    <location>
        <begin position="440"/>
        <end position="651"/>
    </location>
</feature>
<dbReference type="Pfam" id="PF00512">
    <property type="entry name" value="HisKA"/>
    <property type="match status" value="1"/>
</dbReference>
<protein>
    <recommendedName>
        <fullName evidence="3">histidine kinase</fullName>
        <ecNumber evidence="3">2.7.13.3</ecNumber>
    </recommendedName>
</protein>
<organism evidence="10">
    <name type="scientific">Vecturithrix granuli</name>
    <dbReference type="NCBI Taxonomy" id="1499967"/>
    <lineage>
        <taxon>Bacteria</taxon>
        <taxon>Candidatus Moduliflexota</taxon>
        <taxon>Candidatus Vecturitrichia</taxon>
        <taxon>Candidatus Vecturitrichales</taxon>
        <taxon>Candidatus Vecturitrichaceae</taxon>
        <taxon>Candidatus Vecturithrix</taxon>
    </lineage>
</organism>
<dbReference type="InterPro" id="IPR003660">
    <property type="entry name" value="HAMP_dom"/>
</dbReference>
<reference evidence="10" key="1">
    <citation type="journal article" date="2015" name="PeerJ">
        <title>First genomic representation of candidate bacterial phylum KSB3 points to enhanced environmental sensing as a trigger of wastewater bulking.</title>
        <authorList>
            <person name="Sekiguchi Y."/>
            <person name="Ohashi A."/>
            <person name="Parks D.H."/>
            <person name="Yamauchi T."/>
            <person name="Tyson G.W."/>
            <person name="Hugenholtz P."/>
        </authorList>
    </citation>
    <scope>NUCLEOTIDE SEQUENCE [LARGE SCALE GENOMIC DNA]</scope>
</reference>
<proteinExistence type="predicted"/>
<accession>A0A0S6WAN0</accession>
<dbReference type="CDD" id="cd06225">
    <property type="entry name" value="HAMP"/>
    <property type="match status" value="1"/>
</dbReference>
<dbReference type="GO" id="GO:0016020">
    <property type="term" value="C:membrane"/>
    <property type="evidence" value="ECO:0007669"/>
    <property type="project" value="UniProtKB-SubCell"/>
</dbReference>
<evidence type="ECO:0000256" key="2">
    <source>
        <dbReference type="ARBA" id="ARBA00004370"/>
    </source>
</evidence>
<keyword evidence="11" id="KW-1185">Reference proteome</keyword>
<dbReference type="Gene3D" id="6.10.340.10">
    <property type="match status" value="1"/>
</dbReference>
<dbReference type="SMART" id="SM00387">
    <property type="entry name" value="HATPase_c"/>
    <property type="match status" value="1"/>
</dbReference>
<dbReference type="InterPro" id="IPR003594">
    <property type="entry name" value="HATPase_dom"/>
</dbReference>
<evidence type="ECO:0000256" key="4">
    <source>
        <dbReference type="ARBA" id="ARBA00022553"/>
    </source>
</evidence>
<dbReference type="PRINTS" id="PR00344">
    <property type="entry name" value="BCTRLSENSOR"/>
</dbReference>
<comment type="catalytic activity">
    <reaction evidence="1">
        <text>ATP + protein L-histidine = ADP + protein N-phospho-L-histidine.</text>
        <dbReference type="EC" id="2.7.13.3"/>
    </reaction>
</comment>
<evidence type="ECO:0000259" key="8">
    <source>
        <dbReference type="PROSITE" id="PS50109"/>
    </source>
</evidence>
<feature type="domain" description="HAMP" evidence="9">
    <location>
        <begin position="334"/>
        <end position="386"/>
    </location>
</feature>
<dbReference type="InterPro" id="IPR005467">
    <property type="entry name" value="His_kinase_dom"/>
</dbReference>
<dbReference type="SMART" id="SM00388">
    <property type="entry name" value="HisKA"/>
    <property type="match status" value="1"/>
</dbReference>
<dbReference type="FunFam" id="3.30.565.10:FF:000006">
    <property type="entry name" value="Sensor histidine kinase WalK"/>
    <property type="match status" value="1"/>
</dbReference>
<evidence type="ECO:0000256" key="1">
    <source>
        <dbReference type="ARBA" id="ARBA00000085"/>
    </source>
</evidence>
<dbReference type="SUPFAM" id="SSF55874">
    <property type="entry name" value="ATPase domain of HSP90 chaperone/DNA topoisomerase II/histidine kinase"/>
    <property type="match status" value="1"/>
</dbReference>
<dbReference type="PANTHER" id="PTHR42878">
    <property type="entry name" value="TWO-COMPONENT HISTIDINE KINASE"/>
    <property type="match status" value="1"/>
</dbReference>